<evidence type="ECO:0000259" key="1">
    <source>
        <dbReference type="Pfam" id="PF00535"/>
    </source>
</evidence>
<keyword evidence="3" id="KW-1185">Reference proteome</keyword>
<dbReference type="SUPFAM" id="SSF53448">
    <property type="entry name" value="Nucleotide-diphospho-sugar transferases"/>
    <property type="match status" value="1"/>
</dbReference>
<dbReference type="InterPro" id="IPR001173">
    <property type="entry name" value="Glyco_trans_2-like"/>
</dbReference>
<dbReference type="RefSeq" id="WP_094393304.1">
    <property type="nucleotide sequence ID" value="NZ_CP059343.1"/>
</dbReference>
<sequence>MSCSVVIPVRNDVRYLERCLRALGQQTCPPNEIVVVDNGSTDGLAHLLDRHPEVRSVAEPVRGVAIAAAAGYDAARGDIILRCDADSVPTPGWIERHVSILDAAQTAPRGSSMQRGTGPQRETVAVSGIARFGPRHPELGRLTGAAYITAYRLVAGTALGHWALWGSNVAFRREWWEQASPHVHRTPRVHDDFDLSFRVQPHQRVVMDPHNVAVVSWRAVVSPARIRRQLGMAAATVLTNWADERPWVRWEGRLAWRSGGHR</sequence>
<gene>
    <name evidence="2" type="primary">kfoC_1</name>
    <name evidence="2" type="ORF">CIB50_0000792</name>
</gene>
<name>A0A7D7PSB5_KOCVA</name>
<dbReference type="PANTHER" id="PTHR43685">
    <property type="entry name" value="GLYCOSYLTRANSFERASE"/>
    <property type="match status" value="1"/>
</dbReference>
<evidence type="ECO:0000313" key="2">
    <source>
        <dbReference type="EMBL" id="QMS56092.1"/>
    </source>
</evidence>
<dbReference type="EMBL" id="CP059343">
    <property type="protein sequence ID" value="QMS56092.1"/>
    <property type="molecule type" value="Genomic_DNA"/>
</dbReference>
<dbReference type="AlphaFoldDB" id="A0A7D7PSB5"/>
<reference evidence="2 3" key="2">
    <citation type="submission" date="2020-07" db="EMBL/GenBank/DDBJ databases">
        <title>Genome of starter culture bacteria Kocuria salsicia reveals its technological properties and safety for usage in meat industry.</title>
        <authorList>
            <person name="Michael M."/>
            <person name="Konstantin K."/>
            <person name="Evgenii K."/>
            <person name="Galina S."/>
            <person name="Oksana K."/>
            <person name="Andrei L."/>
        </authorList>
    </citation>
    <scope>NUCLEOTIDE SEQUENCE [LARGE SCALE GENOMIC DNA]</scope>
    <source>
        <strain evidence="2 3">80</strain>
    </source>
</reference>
<feature type="domain" description="Glycosyltransferase 2-like" evidence="1">
    <location>
        <begin position="4"/>
        <end position="104"/>
    </location>
</feature>
<reference evidence="3" key="1">
    <citation type="submission" date="2017-08" db="EMBL/GenBank/DDBJ databases">
        <title>Draft Genome Sequence of Kocuria varians 80.</title>
        <authorList>
            <person name="Minaev M."/>
            <person name="Kurbakov K.A."/>
            <person name="Solodovnikova G.I."/>
            <person name="Kuznetsova O.A."/>
            <person name="Lisitsyn A.B."/>
        </authorList>
    </citation>
    <scope>NUCLEOTIDE SEQUENCE [LARGE SCALE GENOMIC DNA]</scope>
    <source>
        <strain evidence="3">80</strain>
    </source>
</reference>
<dbReference type="PANTHER" id="PTHR43685:SF2">
    <property type="entry name" value="GLYCOSYLTRANSFERASE 2-LIKE DOMAIN-CONTAINING PROTEIN"/>
    <property type="match status" value="1"/>
</dbReference>
<dbReference type="KEGG" id="kvr:CIB50_0000792"/>
<dbReference type="Proteomes" id="UP000216825">
    <property type="component" value="Chromosome"/>
</dbReference>
<organism evidence="2 3">
    <name type="scientific">Kocuria varians</name>
    <name type="common">Micrococcus varians</name>
    <dbReference type="NCBI Taxonomy" id="1272"/>
    <lineage>
        <taxon>Bacteria</taxon>
        <taxon>Bacillati</taxon>
        <taxon>Actinomycetota</taxon>
        <taxon>Actinomycetes</taxon>
        <taxon>Micrococcales</taxon>
        <taxon>Micrococcaceae</taxon>
        <taxon>Kocuria</taxon>
    </lineage>
</organism>
<accession>A0A7D7PSB5</accession>
<dbReference type="Gene3D" id="3.90.550.10">
    <property type="entry name" value="Spore Coat Polysaccharide Biosynthesis Protein SpsA, Chain A"/>
    <property type="match status" value="1"/>
</dbReference>
<dbReference type="InterPro" id="IPR029044">
    <property type="entry name" value="Nucleotide-diphossugar_trans"/>
</dbReference>
<dbReference type="InterPro" id="IPR050834">
    <property type="entry name" value="Glycosyltransf_2"/>
</dbReference>
<proteinExistence type="predicted"/>
<dbReference type="Pfam" id="PF00535">
    <property type="entry name" value="Glycos_transf_2"/>
    <property type="match status" value="1"/>
</dbReference>
<evidence type="ECO:0000313" key="3">
    <source>
        <dbReference type="Proteomes" id="UP000216825"/>
    </source>
</evidence>
<protein>
    <submittedName>
        <fullName evidence="2">Chondroitin synthase</fullName>
    </submittedName>
</protein>